<organism evidence="3 4">
    <name type="scientific">Streptomyces smaragdinus</name>
    <dbReference type="NCBI Taxonomy" id="2585196"/>
    <lineage>
        <taxon>Bacteria</taxon>
        <taxon>Bacillati</taxon>
        <taxon>Actinomycetota</taxon>
        <taxon>Actinomycetes</taxon>
        <taxon>Kitasatosporales</taxon>
        <taxon>Streptomycetaceae</taxon>
        <taxon>Streptomyces</taxon>
    </lineage>
</organism>
<dbReference type="InterPro" id="IPR015020">
    <property type="entry name" value="Rv2525c-like_Glyco_Hydro-like"/>
</dbReference>
<sequence length="439" mass="46546">MRLLASRRRLVAAALALALPLVLAPSAAAEPSTSTAYRAGAASTRMTGRAFDACTAPSLAAMRAWTASPYRAVAVYLSGASRTCAQPELTASWVTEVSRLKWRLIPIHKGLQPPCGARATDPKISLTPATATTQGTAAANEAIAAAKALGMLPGSVFYNDIEFYDPANTACRTAVLTYLSAWTKRLHATGYVSGVYMNLAKGAENLADTYTSASYARPDALWIARYDGVASLTGWAGVPDSRWAVHQRGKQYLGDHDETYGGVTINIDSDQWDGPVATVAYTHRATSTTPLAARSGPSTSYGTVKTYAPGAALRVVCQTPGPTVGTSPVWDKLSDGTYVTDYYVDTASQTTYTSPLPRCAYPWQVNSATGLTMRTGPGTSYATAGSIADGGLAWVVCQRTGTKVGTSPIWNKLDNNRWVSDYYVKNPSGTTYSTPAPRC</sequence>
<dbReference type="AlphaFoldDB" id="A0A7K0CF50"/>
<name>A0A7K0CF50_9ACTN</name>
<dbReference type="SUPFAM" id="SSF51445">
    <property type="entry name" value="(Trans)glycosidases"/>
    <property type="match status" value="1"/>
</dbReference>
<proteinExistence type="predicted"/>
<feature type="chain" id="PRO_5039256678" description="Rv2525c-like glycoside hydrolase-like domain-containing protein" evidence="1">
    <location>
        <begin position="30"/>
        <end position="439"/>
    </location>
</feature>
<feature type="domain" description="Rv2525c-like glycoside hydrolase-like" evidence="2">
    <location>
        <begin position="64"/>
        <end position="272"/>
    </location>
</feature>
<dbReference type="Gene3D" id="3.20.20.80">
    <property type="entry name" value="Glycosidases"/>
    <property type="match status" value="1"/>
</dbReference>
<keyword evidence="4" id="KW-1185">Reference proteome</keyword>
<dbReference type="Proteomes" id="UP000466345">
    <property type="component" value="Unassembled WGS sequence"/>
</dbReference>
<dbReference type="Pfam" id="PF08924">
    <property type="entry name" value="Rv2525c_GlyHyd-like"/>
    <property type="match status" value="1"/>
</dbReference>
<protein>
    <recommendedName>
        <fullName evidence="2">Rv2525c-like glycoside hydrolase-like domain-containing protein</fullName>
    </recommendedName>
</protein>
<evidence type="ECO:0000256" key="1">
    <source>
        <dbReference type="SAM" id="SignalP"/>
    </source>
</evidence>
<keyword evidence="1" id="KW-0732">Signal</keyword>
<dbReference type="EMBL" id="WEGJ01000003">
    <property type="protein sequence ID" value="MQY11394.1"/>
    <property type="molecule type" value="Genomic_DNA"/>
</dbReference>
<dbReference type="OrthoDB" id="5171321at2"/>
<accession>A0A7K0CF50</accession>
<reference evidence="3 4" key="1">
    <citation type="submission" date="2019-10" db="EMBL/GenBank/DDBJ databases">
        <title>Streptomyces smaragdinus sp. nov. and Streptomyces fabii sp. nov., isolated from the gut of fungus growing-termite Macrotermes natalensis.</title>
        <authorList>
            <person name="Schwitalla J."/>
            <person name="Benndorf R."/>
            <person name="Martin K."/>
            <person name="De Beer W."/>
            <person name="Kaster A.-K."/>
            <person name="Vollmers J."/>
            <person name="Poulsen M."/>
            <person name="Beemelmanns C."/>
        </authorList>
    </citation>
    <scope>NUCLEOTIDE SEQUENCE [LARGE SCALE GENOMIC DNA]</scope>
    <source>
        <strain evidence="3 4">RB5</strain>
    </source>
</reference>
<dbReference type="PROSITE" id="PS51318">
    <property type="entry name" value="TAT"/>
    <property type="match status" value="1"/>
</dbReference>
<dbReference type="InterPro" id="IPR017853">
    <property type="entry name" value="GH"/>
</dbReference>
<dbReference type="RefSeq" id="WP_153450653.1">
    <property type="nucleotide sequence ID" value="NZ_WEGJ01000003.1"/>
</dbReference>
<gene>
    <name evidence="3" type="ORF">SRB5_15100</name>
</gene>
<feature type="signal peptide" evidence="1">
    <location>
        <begin position="1"/>
        <end position="29"/>
    </location>
</feature>
<evidence type="ECO:0000259" key="2">
    <source>
        <dbReference type="Pfam" id="PF08924"/>
    </source>
</evidence>
<comment type="caution">
    <text evidence="3">The sequence shown here is derived from an EMBL/GenBank/DDBJ whole genome shotgun (WGS) entry which is preliminary data.</text>
</comment>
<evidence type="ECO:0000313" key="4">
    <source>
        <dbReference type="Proteomes" id="UP000466345"/>
    </source>
</evidence>
<evidence type="ECO:0000313" key="3">
    <source>
        <dbReference type="EMBL" id="MQY11394.1"/>
    </source>
</evidence>
<dbReference type="InterPro" id="IPR006311">
    <property type="entry name" value="TAT_signal"/>
</dbReference>